<name>A0ABP8I0X3_9GAMM</name>
<evidence type="ECO:0000313" key="1">
    <source>
        <dbReference type="EMBL" id="GAA4348868.1"/>
    </source>
</evidence>
<keyword evidence="2" id="KW-1185">Reference proteome</keyword>
<dbReference type="Proteomes" id="UP001501294">
    <property type="component" value="Unassembled WGS sequence"/>
</dbReference>
<protein>
    <submittedName>
        <fullName evidence="1">Uncharacterized protein</fullName>
    </submittedName>
</protein>
<accession>A0ABP8I0X3</accession>
<reference evidence="2" key="1">
    <citation type="journal article" date="2019" name="Int. J. Syst. Evol. Microbiol.">
        <title>The Global Catalogue of Microorganisms (GCM) 10K type strain sequencing project: providing services to taxonomists for standard genome sequencing and annotation.</title>
        <authorList>
            <consortium name="The Broad Institute Genomics Platform"/>
            <consortium name="The Broad Institute Genome Sequencing Center for Infectious Disease"/>
            <person name="Wu L."/>
            <person name="Ma J."/>
        </authorList>
    </citation>
    <scope>NUCLEOTIDE SEQUENCE [LARGE SCALE GENOMIC DNA]</scope>
    <source>
        <strain evidence="2">JCM 17727</strain>
    </source>
</reference>
<proteinExistence type="predicted"/>
<sequence>MADGNKLIIMTEVNSEKALTLYTELKLLKLPKPLNLNLSKAKTNNEKRAKGNIYAILFLSFERSFRKIK</sequence>
<comment type="caution">
    <text evidence="1">The sequence shown here is derived from an EMBL/GenBank/DDBJ whole genome shotgun (WGS) entry which is preliminary data.</text>
</comment>
<gene>
    <name evidence="1" type="ORF">GCM10023150_12690</name>
</gene>
<evidence type="ECO:0000313" key="2">
    <source>
        <dbReference type="Proteomes" id="UP001501294"/>
    </source>
</evidence>
<organism evidence="1 2">
    <name type="scientific">Kangiella taiwanensis</name>
    <dbReference type="NCBI Taxonomy" id="1079179"/>
    <lineage>
        <taxon>Bacteria</taxon>
        <taxon>Pseudomonadati</taxon>
        <taxon>Pseudomonadota</taxon>
        <taxon>Gammaproteobacteria</taxon>
        <taxon>Kangiellales</taxon>
        <taxon>Kangiellaceae</taxon>
        <taxon>Kangiella</taxon>
    </lineage>
</organism>
<dbReference type="EMBL" id="BAABFU010000002">
    <property type="protein sequence ID" value="GAA4348868.1"/>
    <property type="molecule type" value="Genomic_DNA"/>
</dbReference>